<proteinExistence type="predicted"/>
<sequence>MNGKEKKACVFGGFILGAYAIYMIGNPTADGIV</sequence>
<dbReference type="AlphaFoldDB" id="X1BE87"/>
<organism evidence="1">
    <name type="scientific">marine sediment metagenome</name>
    <dbReference type="NCBI Taxonomy" id="412755"/>
    <lineage>
        <taxon>unclassified sequences</taxon>
        <taxon>metagenomes</taxon>
        <taxon>ecological metagenomes</taxon>
    </lineage>
</organism>
<evidence type="ECO:0000313" key="1">
    <source>
        <dbReference type="EMBL" id="GAG82438.1"/>
    </source>
</evidence>
<accession>X1BE87</accession>
<dbReference type="EMBL" id="BART01019143">
    <property type="protein sequence ID" value="GAG82438.1"/>
    <property type="molecule type" value="Genomic_DNA"/>
</dbReference>
<name>X1BE87_9ZZZZ</name>
<gene>
    <name evidence="1" type="ORF">S01H4_35911</name>
</gene>
<feature type="non-terminal residue" evidence="1">
    <location>
        <position position="33"/>
    </location>
</feature>
<reference evidence="1" key="1">
    <citation type="journal article" date="2014" name="Front. Microbiol.">
        <title>High frequency of phylogenetically diverse reductive dehalogenase-homologous genes in deep subseafloor sedimentary metagenomes.</title>
        <authorList>
            <person name="Kawai M."/>
            <person name="Futagami T."/>
            <person name="Toyoda A."/>
            <person name="Takaki Y."/>
            <person name="Nishi S."/>
            <person name="Hori S."/>
            <person name="Arai W."/>
            <person name="Tsubouchi T."/>
            <person name="Morono Y."/>
            <person name="Uchiyama I."/>
            <person name="Ito T."/>
            <person name="Fujiyama A."/>
            <person name="Inagaki F."/>
            <person name="Takami H."/>
        </authorList>
    </citation>
    <scope>NUCLEOTIDE SEQUENCE</scope>
    <source>
        <strain evidence="1">Expedition CK06-06</strain>
    </source>
</reference>
<comment type="caution">
    <text evidence="1">The sequence shown here is derived from an EMBL/GenBank/DDBJ whole genome shotgun (WGS) entry which is preliminary data.</text>
</comment>
<protein>
    <submittedName>
        <fullName evidence="1">Uncharacterized protein</fullName>
    </submittedName>
</protein>